<evidence type="ECO:0008006" key="14">
    <source>
        <dbReference type="Google" id="ProtNLM"/>
    </source>
</evidence>
<comment type="caution">
    <text evidence="12">The sequence shown here is derived from an EMBL/GenBank/DDBJ whole genome shotgun (WGS) entry which is preliminary data.</text>
</comment>
<dbReference type="Pfam" id="PF02775">
    <property type="entry name" value="TPP_enzyme_C"/>
    <property type="match status" value="1"/>
</dbReference>
<dbReference type="AlphaFoldDB" id="A0A1F5E980"/>
<keyword evidence="8" id="KW-0411">Iron-sulfur</keyword>
<dbReference type="NCBIfam" id="TIGR02177">
    <property type="entry name" value="PorB_KorB"/>
    <property type="match status" value="1"/>
</dbReference>
<dbReference type="Proteomes" id="UP000177006">
    <property type="component" value="Unassembled WGS sequence"/>
</dbReference>
<dbReference type="PANTHER" id="PTHR48084">
    <property type="entry name" value="2-OXOGLUTARATE OXIDOREDUCTASE SUBUNIT KORB-RELATED"/>
    <property type="match status" value="1"/>
</dbReference>
<dbReference type="GO" id="GO:0046872">
    <property type="term" value="F:metal ion binding"/>
    <property type="evidence" value="ECO:0007669"/>
    <property type="project" value="UniProtKB-KW"/>
</dbReference>
<dbReference type="STRING" id="1797457.A2160_01695"/>
<keyword evidence="6" id="KW-0560">Oxidoreductase</keyword>
<organism evidence="12 13">
    <name type="scientific">Candidatus Beckwithbacteria bacterium RBG_13_42_9</name>
    <dbReference type="NCBI Taxonomy" id="1797457"/>
    <lineage>
        <taxon>Bacteria</taxon>
        <taxon>Candidatus Beckwithiibacteriota</taxon>
    </lineage>
</organism>
<keyword evidence="7" id="KW-0408">Iron</keyword>
<sequence>MNPTDYNTKISPTWCPGCGNYAIWGALKNALAEQNLSRDQVLLTYDVGCSSNMADFLNTYGIHGLHGRTVAVAIGAHLAHHQLPVIAIGGDGGIYGEGVEHLIEACRANFKMTIIVHNNTLYSLTAGQRSPTAAQAKKTKSTPFGVIEKPFNPLKTAIIHEAGYVARGFAADIPFLSQLIVEGMKHQGLSLIDVLQFCPTFNKEMPISWYQERVYKLESLAGLTKEEAFKIIDEEPQRLATGVLYRSNRPAYHTQLPQLKEKPLIKQSIESIDISGLIESFK</sequence>
<comment type="cofactor">
    <cofactor evidence="3">
        <name>[4Fe-4S] cluster</name>
        <dbReference type="ChEBI" id="CHEBI:49883"/>
    </cofactor>
</comment>
<evidence type="ECO:0000313" key="13">
    <source>
        <dbReference type="Proteomes" id="UP000177006"/>
    </source>
</evidence>
<keyword evidence="9" id="KW-0786">Thiamine pyrophosphate</keyword>
<comment type="cofactor">
    <cofactor evidence="1">
        <name>Mg(2+)</name>
        <dbReference type="ChEBI" id="CHEBI:18420"/>
    </cofactor>
</comment>
<feature type="domain" description="Thiamine pyrophosphate enzyme TPP-binding" evidence="10">
    <location>
        <begin position="46"/>
        <end position="194"/>
    </location>
</feature>
<evidence type="ECO:0000256" key="5">
    <source>
        <dbReference type="ARBA" id="ARBA00022842"/>
    </source>
</evidence>
<evidence type="ECO:0000256" key="9">
    <source>
        <dbReference type="ARBA" id="ARBA00023052"/>
    </source>
</evidence>
<evidence type="ECO:0000256" key="6">
    <source>
        <dbReference type="ARBA" id="ARBA00023002"/>
    </source>
</evidence>
<protein>
    <recommendedName>
        <fullName evidence="14">2-oxoacid ferredoxin oxidoreductase</fullName>
    </recommendedName>
</protein>
<dbReference type="Gene3D" id="3.40.50.970">
    <property type="match status" value="1"/>
</dbReference>
<dbReference type="Pfam" id="PF12367">
    <property type="entry name" value="PFO_beta_C"/>
    <property type="match status" value="1"/>
</dbReference>
<dbReference type="EMBL" id="MEZK01000003">
    <property type="protein sequence ID" value="OGD63911.1"/>
    <property type="molecule type" value="Genomic_DNA"/>
</dbReference>
<evidence type="ECO:0000256" key="1">
    <source>
        <dbReference type="ARBA" id="ARBA00001946"/>
    </source>
</evidence>
<dbReference type="InterPro" id="IPR051457">
    <property type="entry name" value="2-oxoacid:Fd_oxidoreductase"/>
</dbReference>
<name>A0A1F5E980_9BACT</name>
<evidence type="ECO:0000259" key="10">
    <source>
        <dbReference type="Pfam" id="PF02775"/>
    </source>
</evidence>
<dbReference type="GO" id="GO:0030976">
    <property type="term" value="F:thiamine pyrophosphate binding"/>
    <property type="evidence" value="ECO:0007669"/>
    <property type="project" value="InterPro"/>
</dbReference>
<reference evidence="12 13" key="1">
    <citation type="journal article" date="2016" name="Nat. Commun.">
        <title>Thousands of microbial genomes shed light on interconnected biogeochemical processes in an aquifer system.</title>
        <authorList>
            <person name="Anantharaman K."/>
            <person name="Brown C.T."/>
            <person name="Hug L.A."/>
            <person name="Sharon I."/>
            <person name="Castelle C.J."/>
            <person name="Probst A.J."/>
            <person name="Thomas B.C."/>
            <person name="Singh A."/>
            <person name="Wilkins M.J."/>
            <person name="Karaoz U."/>
            <person name="Brodie E.L."/>
            <person name="Williams K.H."/>
            <person name="Hubbard S.S."/>
            <person name="Banfield J.F."/>
        </authorList>
    </citation>
    <scope>NUCLEOTIDE SEQUENCE [LARGE SCALE GENOMIC DNA]</scope>
</reference>
<evidence type="ECO:0000256" key="2">
    <source>
        <dbReference type="ARBA" id="ARBA00001964"/>
    </source>
</evidence>
<accession>A0A1F5E980</accession>
<dbReference type="PANTHER" id="PTHR48084:SF4">
    <property type="entry name" value="2-OXOGLUTARATE OXIDOREDUCTASE SUBUNIT KORB"/>
    <property type="match status" value="1"/>
</dbReference>
<dbReference type="InterPro" id="IPR029061">
    <property type="entry name" value="THDP-binding"/>
</dbReference>
<evidence type="ECO:0000256" key="4">
    <source>
        <dbReference type="ARBA" id="ARBA00022723"/>
    </source>
</evidence>
<dbReference type="GO" id="GO:0045333">
    <property type="term" value="P:cellular respiration"/>
    <property type="evidence" value="ECO:0007669"/>
    <property type="project" value="UniProtKB-ARBA"/>
</dbReference>
<dbReference type="InterPro" id="IPR011766">
    <property type="entry name" value="TPP_enzyme_TPP-bd"/>
</dbReference>
<evidence type="ECO:0000313" key="12">
    <source>
        <dbReference type="EMBL" id="OGD63911.1"/>
    </source>
</evidence>
<evidence type="ECO:0000256" key="3">
    <source>
        <dbReference type="ARBA" id="ARBA00001966"/>
    </source>
</evidence>
<evidence type="ECO:0000256" key="7">
    <source>
        <dbReference type="ARBA" id="ARBA00023004"/>
    </source>
</evidence>
<dbReference type="GO" id="GO:0016625">
    <property type="term" value="F:oxidoreductase activity, acting on the aldehyde or oxo group of donors, iron-sulfur protein as acceptor"/>
    <property type="evidence" value="ECO:0007669"/>
    <property type="project" value="UniProtKB-ARBA"/>
</dbReference>
<dbReference type="SUPFAM" id="SSF52518">
    <property type="entry name" value="Thiamin diphosphate-binding fold (THDP-binding)"/>
    <property type="match status" value="1"/>
</dbReference>
<comment type="cofactor">
    <cofactor evidence="2">
        <name>thiamine diphosphate</name>
        <dbReference type="ChEBI" id="CHEBI:58937"/>
    </cofactor>
</comment>
<keyword evidence="4" id="KW-0479">Metal-binding</keyword>
<proteinExistence type="predicted"/>
<gene>
    <name evidence="12" type="ORF">A2160_01695</name>
</gene>
<feature type="domain" description="Pyruvate ferredoxin oxidoreductase beta subunit C-terminal" evidence="11">
    <location>
        <begin position="198"/>
        <end position="261"/>
    </location>
</feature>
<keyword evidence="5" id="KW-0460">Magnesium</keyword>
<dbReference type="GO" id="GO:0051536">
    <property type="term" value="F:iron-sulfur cluster binding"/>
    <property type="evidence" value="ECO:0007669"/>
    <property type="project" value="UniProtKB-KW"/>
</dbReference>
<dbReference type="InterPro" id="IPR032686">
    <property type="entry name" value="PFO_beta_C"/>
</dbReference>
<evidence type="ECO:0000256" key="8">
    <source>
        <dbReference type="ARBA" id="ARBA00023014"/>
    </source>
</evidence>
<evidence type="ECO:0000259" key="11">
    <source>
        <dbReference type="Pfam" id="PF12367"/>
    </source>
</evidence>
<dbReference type="InterPro" id="IPR011896">
    <property type="entry name" value="OFOB"/>
</dbReference>